<reference evidence="1 2" key="1">
    <citation type="journal article" date="2019" name="Philos. Trans. R. Soc. Lond., B, Biol. Sci.">
        <title>Ant behaviour and brain gene expression of defending hosts depend on the ecological success of the intruding social parasite.</title>
        <authorList>
            <person name="Kaur R."/>
            <person name="Stoldt M."/>
            <person name="Jongepier E."/>
            <person name="Feldmeyer B."/>
            <person name="Menzel F."/>
            <person name="Bornberg-Bauer E."/>
            <person name="Foitzik S."/>
        </authorList>
    </citation>
    <scope>NUCLEOTIDE SEQUENCE [LARGE SCALE GENOMIC DNA]</scope>
    <source>
        <tissue evidence="1">Whole body</tissue>
    </source>
</reference>
<dbReference type="Proteomes" id="UP000310200">
    <property type="component" value="Unassembled WGS sequence"/>
</dbReference>
<accession>A0A4S2KC44</accession>
<comment type="caution">
    <text evidence="1">The sequence shown here is derived from an EMBL/GenBank/DDBJ whole genome shotgun (WGS) entry which is preliminary data.</text>
</comment>
<evidence type="ECO:0000313" key="2">
    <source>
        <dbReference type="Proteomes" id="UP000310200"/>
    </source>
</evidence>
<protein>
    <submittedName>
        <fullName evidence="1">Uncharacterized protein</fullName>
    </submittedName>
</protein>
<dbReference type="EMBL" id="QBLH01002793">
    <property type="protein sequence ID" value="TGZ46911.1"/>
    <property type="molecule type" value="Genomic_DNA"/>
</dbReference>
<keyword evidence="2" id="KW-1185">Reference proteome</keyword>
<feature type="non-terminal residue" evidence="1">
    <location>
        <position position="57"/>
    </location>
</feature>
<evidence type="ECO:0000313" key="1">
    <source>
        <dbReference type="EMBL" id="TGZ46911.1"/>
    </source>
</evidence>
<gene>
    <name evidence="1" type="ORF">DBV15_04116</name>
</gene>
<organism evidence="1 2">
    <name type="scientific">Temnothorax longispinosus</name>
    <dbReference type="NCBI Taxonomy" id="300112"/>
    <lineage>
        <taxon>Eukaryota</taxon>
        <taxon>Metazoa</taxon>
        <taxon>Ecdysozoa</taxon>
        <taxon>Arthropoda</taxon>
        <taxon>Hexapoda</taxon>
        <taxon>Insecta</taxon>
        <taxon>Pterygota</taxon>
        <taxon>Neoptera</taxon>
        <taxon>Endopterygota</taxon>
        <taxon>Hymenoptera</taxon>
        <taxon>Apocrita</taxon>
        <taxon>Aculeata</taxon>
        <taxon>Formicoidea</taxon>
        <taxon>Formicidae</taxon>
        <taxon>Myrmicinae</taxon>
        <taxon>Temnothorax</taxon>
    </lineage>
</organism>
<name>A0A4S2KC44_9HYME</name>
<sequence length="57" mass="6383">MPRLHSPRRLVTSTRVGRRAECVACAESKGVRLPSAPENTRYKGYVKKNEGAVEDRV</sequence>
<dbReference type="AlphaFoldDB" id="A0A4S2KC44"/>
<proteinExistence type="predicted"/>